<accession>A0A8S5N5I5</accession>
<dbReference type="Pfam" id="PF04883">
    <property type="entry name" value="HK97-gp10_like"/>
    <property type="match status" value="1"/>
</dbReference>
<reference evidence="1" key="1">
    <citation type="journal article" date="2021" name="Proc. Natl. Acad. Sci. U.S.A.">
        <title>A Catalog of Tens of Thousands of Viruses from Human Metagenomes Reveals Hidden Associations with Chronic Diseases.</title>
        <authorList>
            <person name="Tisza M.J."/>
            <person name="Buck C.B."/>
        </authorList>
    </citation>
    <scope>NUCLEOTIDE SEQUENCE</scope>
    <source>
        <strain evidence="1">CtCCv12</strain>
    </source>
</reference>
<dbReference type="EMBL" id="BK015075">
    <property type="protein sequence ID" value="DAD89989.1"/>
    <property type="molecule type" value="Genomic_DNA"/>
</dbReference>
<dbReference type="InterPro" id="IPR010064">
    <property type="entry name" value="HK97-gp10_tail"/>
</dbReference>
<sequence length="135" mass="15059">MASGGAAVEIHGAKELRRSLRKAGADLKQMREVNKAAGEIVARAARGKAPVSTLNKRTHLRDTIRVFATQTRARIRLGAKPVPYSAPIHWGWPKRSIKANPFVSHAAQETEPAWLRLYERHVNKILDQIEGTSRH</sequence>
<proteinExistence type="predicted"/>
<name>A0A8S5N5I5_9CAUD</name>
<organism evidence="1">
    <name type="scientific">Siphoviridae sp. ctCCv12</name>
    <dbReference type="NCBI Taxonomy" id="2826191"/>
    <lineage>
        <taxon>Viruses</taxon>
        <taxon>Duplodnaviria</taxon>
        <taxon>Heunggongvirae</taxon>
        <taxon>Uroviricota</taxon>
        <taxon>Caudoviricetes</taxon>
    </lineage>
</organism>
<evidence type="ECO:0000313" key="1">
    <source>
        <dbReference type="EMBL" id="DAD89989.1"/>
    </source>
</evidence>
<protein>
    <submittedName>
        <fullName evidence="1">Putative tail component</fullName>
    </submittedName>
</protein>